<proteinExistence type="predicted"/>
<dbReference type="EMBL" id="JAPDRQ010000182">
    <property type="protein sequence ID" value="KAJ9652783.1"/>
    <property type="molecule type" value="Genomic_DNA"/>
</dbReference>
<keyword evidence="2" id="KW-1185">Reference proteome</keyword>
<reference evidence="1" key="1">
    <citation type="submission" date="2022-10" db="EMBL/GenBank/DDBJ databases">
        <title>Culturing micro-colonial fungi from biological soil crusts in the Mojave desert and describing Neophaeococcomyces mojavensis, and introducing the new genera and species Taxawa tesnikishii.</title>
        <authorList>
            <person name="Kurbessoian T."/>
            <person name="Stajich J.E."/>
        </authorList>
    </citation>
    <scope>NUCLEOTIDE SEQUENCE</scope>
    <source>
        <strain evidence="1">JES_112</strain>
    </source>
</reference>
<gene>
    <name evidence="1" type="primary">ibp1_2</name>
    <name evidence="1" type="ORF">H2198_007965</name>
</gene>
<dbReference type="Proteomes" id="UP001172386">
    <property type="component" value="Unassembled WGS sequence"/>
</dbReference>
<evidence type="ECO:0000313" key="1">
    <source>
        <dbReference type="EMBL" id="KAJ9652783.1"/>
    </source>
</evidence>
<name>A0ACC2ZYJ0_9EURO</name>
<sequence>MPPRPIGPEPKSTSKPEVKDPRDADPHEFPLEGRPVEGNHGTPTAQQEARNQENAQATGNTADKTAENEDLLNTLEKDMTQPEREGNTTGDNPKVLKTSPNALQNEALVKRANELVDKYGFKPLGDWPNAGKTLKQDGYKMQAVDIKKLIKDDPSGKDWGIVDLRNPNEVGKQYGCHHATQEFTLTNSRTDKDAYNNKIPGATAFPLADGLTPIHIALSRANQEVKEVKDAWTAELAKPDSPFRALQQKPIAIFHCMSSVNRTPAIASGYIFAVASRTGQKVIILDGGYEGYEKSKLQTEPVSQGQRETLSIQMATEVQWAQDWLVAQKNANQNQNPP</sequence>
<comment type="caution">
    <text evidence="1">The sequence shown here is derived from an EMBL/GenBank/DDBJ whole genome shotgun (WGS) entry which is preliminary data.</text>
</comment>
<evidence type="ECO:0000313" key="2">
    <source>
        <dbReference type="Proteomes" id="UP001172386"/>
    </source>
</evidence>
<dbReference type="EC" id="3.1.3.48" evidence="1"/>
<keyword evidence="1" id="KW-0378">Hydrolase</keyword>
<organism evidence="1 2">
    <name type="scientific">Neophaeococcomyces mojaviensis</name>
    <dbReference type="NCBI Taxonomy" id="3383035"/>
    <lineage>
        <taxon>Eukaryota</taxon>
        <taxon>Fungi</taxon>
        <taxon>Dikarya</taxon>
        <taxon>Ascomycota</taxon>
        <taxon>Pezizomycotina</taxon>
        <taxon>Eurotiomycetes</taxon>
        <taxon>Chaetothyriomycetidae</taxon>
        <taxon>Chaetothyriales</taxon>
        <taxon>Chaetothyriales incertae sedis</taxon>
        <taxon>Neophaeococcomyces</taxon>
    </lineage>
</organism>
<accession>A0ACC2ZYJ0</accession>
<protein>
    <submittedName>
        <fullName evidence="1">Cdc25 phosphatase Ibp1</fullName>
        <ecNumber evidence="1">3.1.3.48</ecNumber>
    </submittedName>
</protein>